<evidence type="ECO:0000256" key="4">
    <source>
        <dbReference type="ARBA" id="ARBA00013185"/>
    </source>
</evidence>
<keyword evidence="13" id="KW-1185">Reference proteome</keyword>
<dbReference type="PANTHER" id="PTHR10091:SF0">
    <property type="entry name" value="GALACTOSE MUTAROTASE"/>
    <property type="match status" value="1"/>
</dbReference>
<dbReference type="Gene3D" id="2.70.98.10">
    <property type="match status" value="1"/>
</dbReference>
<dbReference type="SUPFAM" id="SSF74650">
    <property type="entry name" value="Galactose mutarotase-like"/>
    <property type="match status" value="1"/>
</dbReference>
<dbReference type="GO" id="GO:0030246">
    <property type="term" value="F:carbohydrate binding"/>
    <property type="evidence" value="ECO:0007669"/>
    <property type="project" value="InterPro"/>
</dbReference>
<dbReference type="GO" id="GO:0004034">
    <property type="term" value="F:aldose 1-epimerase activity"/>
    <property type="evidence" value="ECO:0007669"/>
    <property type="project" value="UniProtKB-EC"/>
</dbReference>
<comment type="similarity">
    <text evidence="3 8">Belongs to the aldose epimerase family.</text>
</comment>
<dbReference type="PROSITE" id="PS00545">
    <property type="entry name" value="ALDOSE_1_EPIMERASE"/>
    <property type="match status" value="1"/>
</dbReference>
<evidence type="ECO:0000313" key="13">
    <source>
        <dbReference type="Proteomes" id="UP000315003"/>
    </source>
</evidence>
<feature type="binding site" evidence="11">
    <location>
        <begin position="117"/>
        <end position="118"/>
    </location>
    <ligand>
        <name>beta-D-galactose</name>
        <dbReference type="ChEBI" id="CHEBI:27667"/>
    </ligand>
</feature>
<evidence type="ECO:0000256" key="7">
    <source>
        <dbReference type="ARBA" id="ARBA00023277"/>
    </source>
</evidence>
<dbReference type="InterPro" id="IPR011013">
    <property type="entry name" value="Gal_mutarotase_sf_dom"/>
</dbReference>
<comment type="pathway">
    <text evidence="2 8">Carbohydrate metabolism; hexose metabolism.</text>
</comment>
<accession>A0A517SVS5</accession>
<dbReference type="CDD" id="cd09019">
    <property type="entry name" value="galactose_mutarotase_like"/>
    <property type="match status" value="1"/>
</dbReference>
<evidence type="ECO:0000256" key="8">
    <source>
        <dbReference type="PIRNR" id="PIRNR005096"/>
    </source>
</evidence>
<dbReference type="Proteomes" id="UP000315003">
    <property type="component" value="Chromosome"/>
</dbReference>
<dbReference type="InterPro" id="IPR047215">
    <property type="entry name" value="Galactose_mutarotase-like"/>
</dbReference>
<evidence type="ECO:0000256" key="3">
    <source>
        <dbReference type="ARBA" id="ARBA00006206"/>
    </source>
</evidence>
<keyword evidence="7 8" id="KW-0119">Carbohydrate metabolism</keyword>
<reference evidence="12 13" key="1">
    <citation type="submission" date="2019-02" db="EMBL/GenBank/DDBJ databases">
        <title>Deep-cultivation of Planctomycetes and their phenomic and genomic characterization uncovers novel biology.</title>
        <authorList>
            <person name="Wiegand S."/>
            <person name="Jogler M."/>
            <person name="Boedeker C."/>
            <person name="Pinto D."/>
            <person name="Vollmers J."/>
            <person name="Rivas-Marin E."/>
            <person name="Kohn T."/>
            <person name="Peeters S.H."/>
            <person name="Heuer A."/>
            <person name="Rast P."/>
            <person name="Oberbeckmann S."/>
            <person name="Bunk B."/>
            <person name="Jeske O."/>
            <person name="Meyerdierks A."/>
            <person name="Storesund J.E."/>
            <person name="Kallscheuer N."/>
            <person name="Luecker S."/>
            <person name="Lage O.M."/>
            <person name="Pohl T."/>
            <person name="Merkel B.J."/>
            <person name="Hornburger P."/>
            <person name="Mueller R.-W."/>
            <person name="Bruemmer F."/>
            <person name="Labrenz M."/>
            <person name="Spormann A.M."/>
            <person name="Op den Camp H."/>
            <person name="Overmann J."/>
            <person name="Amann R."/>
            <person name="Jetten M.S.M."/>
            <person name="Mascher T."/>
            <person name="Medema M.H."/>
            <person name="Devos D.P."/>
            <person name="Kaster A.-K."/>
            <person name="Ovreas L."/>
            <person name="Rohde M."/>
            <person name="Galperin M.Y."/>
            <person name="Jogler C."/>
        </authorList>
    </citation>
    <scope>NUCLEOTIDE SEQUENCE [LARGE SCALE GENOMIC DNA]</scope>
    <source>
        <strain evidence="12 13">SV_7m_r</strain>
    </source>
</reference>
<organism evidence="12 13">
    <name type="scientific">Stieleria bergensis</name>
    <dbReference type="NCBI Taxonomy" id="2528025"/>
    <lineage>
        <taxon>Bacteria</taxon>
        <taxon>Pseudomonadati</taxon>
        <taxon>Planctomycetota</taxon>
        <taxon>Planctomycetia</taxon>
        <taxon>Pirellulales</taxon>
        <taxon>Pirellulaceae</taxon>
        <taxon>Stieleria</taxon>
    </lineage>
</organism>
<dbReference type="NCBIfam" id="NF008277">
    <property type="entry name" value="PRK11055.1"/>
    <property type="match status" value="1"/>
</dbReference>
<feature type="active site" description="Proton acceptor" evidence="9">
    <location>
        <position position="347"/>
    </location>
</feature>
<evidence type="ECO:0000256" key="1">
    <source>
        <dbReference type="ARBA" id="ARBA00001614"/>
    </source>
</evidence>
<dbReference type="GO" id="GO:0033499">
    <property type="term" value="P:galactose catabolic process via UDP-galactose, Leloir pathway"/>
    <property type="evidence" value="ECO:0007669"/>
    <property type="project" value="TreeGrafter"/>
</dbReference>
<feature type="active site" description="Proton donor" evidence="9">
    <location>
        <position position="217"/>
    </location>
</feature>
<dbReference type="InterPro" id="IPR014718">
    <property type="entry name" value="GH-type_carb-bd"/>
</dbReference>
<dbReference type="GO" id="GO:0006006">
    <property type="term" value="P:glucose metabolic process"/>
    <property type="evidence" value="ECO:0007669"/>
    <property type="project" value="TreeGrafter"/>
</dbReference>
<proteinExistence type="inferred from homology"/>
<gene>
    <name evidence="12" type="primary">mro_2</name>
    <name evidence="12" type="ORF">SV7mr_27450</name>
</gene>
<dbReference type="EMBL" id="CP036272">
    <property type="protein sequence ID" value="QDT60225.1"/>
    <property type="molecule type" value="Genomic_DNA"/>
</dbReference>
<evidence type="ECO:0000256" key="2">
    <source>
        <dbReference type="ARBA" id="ARBA00005028"/>
    </source>
</evidence>
<sequence>MLRTSFSGAFRYSLLWSIVLAFQSYLDAQTFVSNAAPSMKIETASFGTVDDQPITRYTMINDHGHRASVMNFGATLLEVEVPDRDGNLANVNLSFDSLDRYVAGHPYFGSSVGRFCNRIGHAKFTIDGVEYPLTVNHGKHQLHGGIKNFSYQVWNAEPIEGEGHVAVRLTLVSPDGDNGFPGTVTATAEYRWNNDDELTIIYSATTDKPTHVNLTNHSYWNLGGVGSGTAKGYQATIAADLALDVDEDLIPTGKLNPVEGTPLDFRTAHTLGERIEQLPATKGYDHCYVVRGDAGTLRHAATVVDPATGRSLQISTTQPGIQLYTANHLGGGPDNANHGAHEAFCLETQHYPDAPNKPEFPSTLLEPGQTLQETTVHRFGVQAN</sequence>
<dbReference type="InterPro" id="IPR018052">
    <property type="entry name" value="Ald1_epimerase_CS"/>
</dbReference>
<dbReference type="AlphaFoldDB" id="A0A517SVS5"/>
<dbReference type="PIRSF" id="PIRSF005096">
    <property type="entry name" value="GALM"/>
    <property type="match status" value="1"/>
</dbReference>
<dbReference type="GO" id="GO:0005737">
    <property type="term" value="C:cytoplasm"/>
    <property type="evidence" value="ECO:0007669"/>
    <property type="project" value="TreeGrafter"/>
</dbReference>
<dbReference type="InterPro" id="IPR015443">
    <property type="entry name" value="Aldose_1-epimerase"/>
</dbReference>
<keyword evidence="6 8" id="KW-0413">Isomerase</keyword>
<dbReference type="UniPathway" id="UPA00242"/>
<feature type="binding site" evidence="11">
    <location>
        <begin position="217"/>
        <end position="219"/>
    </location>
    <ligand>
        <name>beta-D-galactose</name>
        <dbReference type="ChEBI" id="CHEBI:27667"/>
    </ligand>
</feature>
<name>A0A517SVS5_9BACT</name>
<evidence type="ECO:0000313" key="12">
    <source>
        <dbReference type="EMBL" id="QDT60225.1"/>
    </source>
</evidence>
<evidence type="ECO:0000256" key="11">
    <source>
        <dbReference type="PIRSR" id="PIRSR005096-3"/>
    </source>
</evidence>
<evidence type="ECO:0000256" key="5">
    <source>
        <dbReference type="ARBA" id="ARBA00014165"/>
    </source>
</evidence>
<dbReference type="InterPro" id="IPR008183">
    <property type="entry name" value="Aldose_1/G6P_1-epimerase"/>
</dbReference>
<feature type="binding site" evidence="10">
    <location>
        <position position="285"/>
    </location>
    <ligand>
        <name>beta-D-galactose</name>
        <dbReference type="ChEBI" id="CHEBI:27667"/>
    </ligand>
</feature>
<protein>
    <recommendedName>
        <fullName evidence="5 8">Aldose 1-epimerase</fullName>
        <ecNumber evidence="4 8">5.1.3.3</ecNumber>
    </recommendedName>
</protein>
<dbReference type="Pfam" id="PF01263">
    <property type="entry name" value="Aldose_epim"/>
    <property type="match status" value="1"/>
</dbReference>
<evidence type="ECO:0000256" key="10">
    <source>
        <dbReference type="PIRSR" id="PIRSR005096-2"/>
    </source>
</evidence>
<dbReference type="PANTHER" id="PTHR10091">
    <property type="entry name" value="ALDOSE-1-EPIMERASE"/>
    <property type="match status" value="1"/>
</dbReference>
<evidence type="ECO:0000256" key="9">
    <source>
        <dbReference type="PIRSR" id="PIRSR005096-1"/>
    </source>
</evidence>
<evidence type="ECO:0000256" key="6">
    <source>
        <dbReference type="ARBA" id="ARBA00023235"/>
    </source>
</evidence>
<comment type="catalytic activity">
    <reaction evidence="1 8">
        <text>alpha-D-glucose = beta-D-glucose</text>
        <dbReference type="Rhea" id="RHEA:10264"/>
        <dbReference type="ChEBI" id="CHEBI:15903"/>
        <dbReference type="ChEBI" id="CHEBI:17925"/>
        <dbReference type="EC" id="5.1.3.3"/>
    </reaction>
</comment>
<dbReference type="EC" id="5.1.3.3" evidence="4 8"/>